<dbReference type="Pfam" id="PF10604">
    <property type="entry name" value="Polyketide_cyc2"/>
    <property type="match status" value="1"/>
</dbReference>
<sequence>MRRLLALLLLLLPLPVVAQEVTVTEAPGELVHQIVIPAPPAEVWQAVGTMEGWRTWATPLVRAVADSDRFETSYNPDAAPAGPDTIEQEWIARDAPRTVSFRTTRTPEGFPHADAYLNVVSTFELTPGGDDATHLKLVTSGYPDDAAGAALMGFFREGNRLSLQQLHQRFVDGPVDWPTRLSRP</sequence>
<protein>
    <submittedName>
        <fullName evidence="2">SRPBCC family protein</fullName>
    </submittedName>
</protein>
<comment type="caution">
    <text evidence="2">The sequence shown here is derived from an EMBL/GenBank/DDBJ whole genome shotgun (WGS) entry which is preliminary data.</text>
</comment>
<reference evidence="3" key="1">
    <citation type="journal article" date="2019" name="Int. J. Syst. Evol. Microbiol.">
        <title>The Global Catalogue of Microorganisms (GCM) 10K type strain sequencing project: providing services to taxonomists for standard genome sequencing and annotation.</title>
        <authorList>
            <consortium name="The Broad Institute Genomics Platform"/>
            <consortium name="The Broad Institute Genome Sequencing Center for Infectious Disease"/>
            <person name="Wu L."/>
            <person name="Ma J."/>
        </authorList>
    </citation>
    <scope>NUCLEOTIDE SEQUENCE [LARGE SCALE GENOMIC DNA]</scope>
    <source>
        <strain evidence="3">JCM 12125</strain>
    </source>
</reference>
<dbReference type="Gene3D" id="3.30.530.20">
    <property type="match status" value="1"/>
</dbReference>
<dbReference type="EMBL" id="JBHSLF010000009">
    <property type="protein sequence ID" value="MFC5343138.1"/>
    <property type="molecule type" value="Genomic_DNA"/>
</dbReference>
<name>A0ABW0FQB9_9CAUL</name>
<dbReference type="SUPFAM" id="SSF55961">
    <property type="entry name" value="Bet v1-like"/>
    <property type="match status" value="1"/>
</dbReference>
<proteinExistence type="predicted"/>
<dbReference type="InterPro" id="IPR019587">
    <property type="entry name" value="Polyketide_cyclase/dehydratase"/>
</dbReference>
<dbReference type="Proteomes" id="UP001596152">
    <property type="component" value="Unassembled WGS sequence"/>
</dbReference>
<evidence type="ECO:0000256" key="1">
    <source>
        <dbReference type="SAM" id="SignalP"/>
    </source>
</evidence>
<keyword evidence="1" id="KW-0732">Signal</keyword>
<evidence type="ECO:0000313" key="2">
    <source>
        <dbReference type="EMBL" id="MFC5343138.1"/>
    </source>
</evidence>
<accession>A0ABW0FQB9</accession>
<evidence type="ECO:0000313" key="3">
    <source>
        <dbReference type="Proteomes" id="UP001596152"/>
    </source>
</evidence>
<dbReference type="RefSeq" id="WP_374039130.1">
    <property type="nucleotide sequence ID" value="NZ_CP169082.1"/>
</dbReference>
<gene>
    <name evidence="2" type="ORF">ACFPIE_04380</name>
</gene>
<organism evidence="2 3">
    <name type="scientific">Brevundimonas staleyi</name>
    <dbReference type="NCBI Taxonomy" id="74326"/>
    <lineage>
        <taxon>Bacteria</taxon>
        <taxon>Pseudomonadati</taxon>
        <taxon>Pseudomonadota</taxon>
        <taxon>Alphaproteobacteria</taxon>
        <taxon>Caulobacterales</taxon>
        <taxon>Caulobacteraceae</taxon>
        <taxon>Brevundimonas</taxon>
    </lineage>
</organism>
<keyword evidence="3" id="KW-1185">Reference proteome</keyword>
<dbReference type="InterPro" id="IPR023393">
    <property type="entry name" value="START-like_dom_sf"/>
</dbReference>
<feature type="signal peptide" evidence="1">
    <location>
        <begin position="1"/>
        <end position="18"/>
    </location>
</feature>
<feature type="chain" id="PRO_5045377944" evidence="1">
    <location>
        <begin position="19"/>
        <end position="184"/>
    </location>
</feature>